<keyword evidence="3" id="KW-0131">Cell cycle</keyword>
<evidence type="ECO:0000256" key="1">
    <source>
        <dbReference type="SAM" id="MobiDB-lite"/>
    </source>
</evidence>
<name>A0ABS4JLY8_9BACL</name>
<keyword evidence="2" id="KW-1133">Transmembrane helix</keyword>
<protein>
    <submittedName>
        <fullName evidence="3">Cell division protein DivIC</fullName>
    </submittedName>
</protein>
<accession>A0ABS4JLY8</accession>
<keyword evidence="2" id="KW-0812">Transmembrane</keyword>
<reference evidence="3 4" key="1">
    <citation type="submission" date="2021-03" db="EMBL/GenBank/DDBJ databases">
        <title>Genomic Encyclopedia of Type Strains, Phase IV (KMG-IV): sequencing the most valuable type-strain genomes for metagenomic binning, comparative biology and taxonomic classification.</title>
        <authorList>
            <person name="Goeker M."/>
        </authorList>
    </citation>
    <scope>NUCLEOTIDE SEQUENCE [LARGE SCALE GENOMIC DNA]</scope>
    <source>
        <strain evidence="3 4">DSM 26806</strain>
    </source>
</reference>
<keyword evidence="2" id="KW-0472">Membrane</keyword>
<dbReference type="InterPro" id="IPR007060">
    <property type="entry name" value="FtsL/DivIC"/>
</dbReference>
<feature type="region of interest" description="Disordered" evidence="1">
    <location>
        <begin position="1"/>
        <end position="22"/>
    </location>
</feature>
<feature type="transmembrane region" description="Helical" evidence="2">
    <location>
        <begin position="30"/>
        <end position="47"/>
    </location>
</feature>
<keyword evidence="4" id="KW-1185">Reference proteome</keyword>
<dbReference type="Pfam" id="PF04977">
    <property type="entry name" value="DivIC"/>
    <property type="match status" value="1"/>
</dbReference>
<evidence type="ECO:0000313" key="4">
    <source>
        <dbReference type="Proteomes" id="UP001519288"/>
    </source>
</evidence>
<proteinExistence type="predicted"/>
<sequence>MRAEFERRNNQINQNQSAGKNVGARRRLKLWMVFMLVVLGFAAYRFIDQASQIKTYTLEYAQKKDTETQNIQSLNQMKRENERLKEPEYIEQIVKKKFGLYKPGEIPIYTPSSGGE</sequence>
<dbReference type="Proteomes" id="UP001519288">
    <property type="component" value="Unassembled WGS sequence"/>
</dbReference>
<comment type="caution">
    <text evidence="3">The sequence shown here is derived from an EMBL/GenBank/DDBJ whole genome shotgun (WGS) entry which is preliminary data.</text>
</comment>
<dbReference type="GO" id="GO:0051301">
    <property type="term" value="P:cell division"/>
    <property type="evidence" value="ECO:0007669"/>
    <property type="project" value="UniProtKB-KW"/>
</dbReference>
<evidence type="ECO:0000313" key="3">
    <source>
        <dbReference type="EMBL" id="MBP2002715.1"/>
    </source>
</evidence>
<keyword evidence="3" id="KW-0132">Cell division</keyword>
<evidence type="ECO:0000256" key="2">
    <source>
        <dbReference type="SAM" id="Phobius"/>
    </source>
</evidence>
<organism evidence="3 4">
    <name type="scientific">Paenibacillus shirakamiensis</name>
    <dbReference type="NCBI Taxonomy" id="1265935"/>
    <lineage>
        <taxon>Bacteria</taxon>
        <taxon>Bacillati</taxon>
        <taxon>Bacillota</taxon>
        <taxon>Bacilli</taxon>
        <taxon>Bacillales</taxon>
        <taxon>Paenibacillaceae</taxon>
        <taxon>Paenibacillus</taxon>
    </lineage>
</organism>
<feature type="compositionally biased region" description="Polar residues" evidence="1">
    <location>
        <begin position="10"/>
        <end position="19"/>
    </location>
</feature>
<dbReference type="RefSeq" id="WP_209866239.1">
    <property type="nucleotide sequence ID" value="NZ_JAGGLD010000011.1"/>
</dbReference>
<gene>
    <name evidence="3" type="ORF">J2Z69_003824</name>
</gene>
<dbReference type="EMBL" id="JAGGLD010000011">
    <property type="protein sequence ID" value="MBP2002715.1"/>
    <property type="molecule type" value="Genomic_DNA"/>
</dbReference>